<dbReference type="InterPro" id="IPR036005">
    <property type="entry name" value="Creatinase/aminopeptidase-like"/>
</dbReference>
<feature type="domain" description="Peptidase M24" evidence="1">
    <location>
        <begin position="167"/>
        <end position="384"/>
    </location>
</feature>
<keyword evidence="4" id="KW-1185">Reference proteome</keyword>
<evidence type="ECO:0000259" key="1">
    <source>
        <dbReference type="Pfam" id="PF00557"/>
    </source>
</evidence>
<evidence type="ECO:0000313" key="3">
    <source>
        <dbReference type="EMBL" id="MFG1710364.1"/>
    </source>
</evidence>
<dbReference type="Gene3D" id="3.40.350.10">
    <property type="entry name" value="Creatinase/prolidase N-terminal domain"/>
    <property type="match status" value="1"/>
</dbReference>
<dbReference type="Pfam" id="PF01321">
    <property type="entry name" value="Creatinase_N"/>
    <property type="match status" value="1"/>
</dbReference>
<dbReference type="InterPro" id="IPR050659">
    <property type="entry name" value="Peptidase_M24B"/>
</dbReference>
<gene>
    <name evidence="3" type="ORF">ACFLIM_45070</name>
</gene>
<dbReference type="PANTHER" id="PTHR46112:SF2">
    <property type="entry name" value="XAA-PRO AMINOPEPTIDASE P-RELATED"/>
    <property type="match status" value="1"/>
</dbReference>
<proteinExistence type="predicted"/>
<evidence type="ECO:0000313" key="4">
    <source>
        <dbReference type="Proteomes" id="UP001603978"/>
    </source>
</evidence>
<protein>
    <submittedName>
        <fullName evidence="3">M24 family metallopeptidase</fullName>
    </submittedName>
</protein>
<dbReference type="Proteomes" id="UP001603978">
    <property type="component" value="Unassembled WGS sequence"/>
</dbReference>
<comment type="caution">
    <text evidence="3">The sequence shown here is derived from an EMBL/GenBank/DDBJ whole genome shotgun (WGS) entry which is preliminary data.</text>
</comment>
<accession>A0ABW7AWE8</accession>
<dbReference type="InterPro" id="IPR000994">
    <property type="entry name" value="Pept_M24"/>
</dbReference>
<dbReference type="Pfam" id="PF00557">
    <property type="entry name" value="Peptidase_M24"/>
    <property type="match status" value="1"/>
</dbReference>
<dbReference type="PANTHER" id="PTHR46112">
    <property type="entry name" value="AMINOPEPTIDASE"/>
    <property type="match status" value="1"/>
</dbReference>
<dbReference type="EMBL" id="JBICRM010000047">
    <property type="protein sequence ID" value="MFG1710364.1"/>
    <property type="molecule type" value="Genomic_DNA"/>
</dbReference>
<dbReference type="SUPFAM" id="SSF53092">
    <property type="entry name" value="Creatinase/prolidase N-terminal domain"/>
    <property type="match status" value="1"/>
</dbReference>
<dbReference type="InterPro" id="IPR000587">
    <property type="entry name" value="Creatinase_N"/>
</dbReference>
<sequence>MKPPFDIDELTARADRARALLERDNLDALIVTGDFSAGMNYYYLSGHQPRDYQLNYSRPHVMVLPREGEPFLWLYGINEANARMQSWVKDIVAYAPPFNGVDLAHALAERGLDRGRIGAEMGVDQRLFMPLAEWRAMEAATPRAEFVDASKLLWDMRMIKSEAEVAYIRECDRINGEGLANAFGALKAGDSEVDVAREVGLALIRGGANRPPYAQALIVSEAKAKALGHTSRMLGPLPDQLLNPGELLFVDSGVTLAGYWGEFNRMAVVGEPSADQVLRHDHIREIIRRSIEEALKPGETFRRVIEQMVGFYHDLGYTDEKILNYLGPPYMHLCHGIGLASSEPPFVRLDSEDVLLPGMVLSCEAYLPHNGMTYGSEEDVVITETGCEMLSEADPGLYVIPA</sequence>
<dbReference type="SUPFAM" id="SSF55920">
    <property type="entry name" value="Creatinase/aminopeptidase"/>
    <property type="match status" value="1"/>
</dbReference>
<organism evidence="3 4">
    <name type="scientific">Nonomuraea marmarensis</name>
    <dbReference type="NCBI Taxonomy" id="3351344"/>
    <lineage>
        <taxon>Bacteria</taxon>
        <taxon>Bacillati</taxon>
        <taxon>Actinomycetota</taxon>
        <taxon>Actinomycetes</taxon>
        <taxon>Streptosporangiales</taxon>
        <taxon>Streptosporangiaceae</taxon>
        <taxon>Nonomuraea</taxon>
    </lineage>
</organism>
<dbReference type="CDD" id="cd01066">
    <property type="entry name" value="APP_MetAP"/>
    <property type="match status" value="1"/>
</dbReference>
<evidence type="ECO:0000259" key="2">
    <source>
        <dbReference type="Pfam" id="PF01321"/>
    </source>
</evidence>
<dbReference type="Gene3D" id="3.90.230.10">
    <property type="entry name" value="Creatinase/methionine aminopeptidase superfamily"/>
    <property type="match status" value="1"/>
</dbReference>
<feature type="domain" description="Creatinase N-terminal" evidence="2">
    <location>
        <begin position="13"/>
        <end position="159"/>
    </location>
</feature>
<name>A0ABW7AWE8_9ACTN</name>
<dbReference type="InterPro" id="IPR029149">
    <property type="entry name" value="Creatin/AminoP/Spt16_N"/>
</dbReference>
<dbReference type="RefSeq" id="WP_393176063.1">
    <property type="nucleotide sequence ID" value="NZ_JBICRM010000047.1"/>
</dbReference>
<reference evidence="3 4" key="1">
    <citation type="submission" date="2024-10" db="EMBL/GenBank/DDBJ databases">
        <authorList>
            <person name="Topkara A.R."/>
            <person name="Saygin H."/>
        </authorList>
    </citation>
    <scope>NUCLEOTIDE SEQUENCE [LARGE SCALE GENOMIC DNA]</scope>
    <source>
        <strain evidence="3 4">M3C6</strain>
    </source>
</reference>